<name>A0A9Q1HZZ6_CONCO</name>
<dbReference type="Proteomes" id="UP001152803">
    <property type="component" value="Unassembled WGS sequence"/>
</dbReference>
<comment type="caution">
    <text evidence="1">The sequence shown here is derived from an EMBL/GenBank/DDBJ whole genome shotgun (WGS) entry which is preliminary data.</text>
</comment>
<evidence type="ECO:0000313" key="1">
    <source>
        <dbReference type="EMBL" id="KAJ8271992.1"/>
    </source>
</evidence>
<keyword evidence="2" id="KW-1185">Reference proteome</keyword>
<dbReference type="AlphaFoldDB" id="A0A9Q1HZZ6"/>
<evidence type="ECO:0000313" key="2">
    <source>
        <dbReference type="Proteomes" id="UP001152803"/>
    </source>
</evidence>
<accession>A0A9Q1HZZ6</accession>
<organism evidence="1 2">
    <name type="scientific">Conger conger</name>
    <name type="common">Conger eel</name>
    <name type="synonym">Muraena conger</name>
    <dbReference type="NCBI Taxonomy" id="82655"/>
    <lineage>
        <taxon>Eukaryota</taxon>
        <taxon>Metazoa</taxon>
        <taxon>Chordata</taxon>
        <taxon>Craniata</taxon>
        <taxon>Vertebrata</taxon>
        <taxon>Euteleostomi</taxon>
        <taxon>Actinopterygii</taxon>
        <taxon>Neopterygii</taxon>
        <taxon>Teleostei</taxon>
        <taxon>Anguilliformes</taxon>
        <taxon>Congridae</taxon>
        <taxon>Conger</taxon>
    </lineage>
</organism>
<sequence>MRLQGPDTDEVLFLCVPDPLPSPPLAPSPCSSPFAQPMILCPYPPPSPISSLTGLVTTLACV</sequence>
<protein>
    <submittedName>
        <fullName evidence="1">Uncharacterized protein</fullName>
    </submittedName>
</protein>
<reference evidence="1" key="1">
    <citation type="journal article" date="2023" name="Science">
        <title>Genome structures resolve the early diversification of teleost fishes.</title>
        <authorList>
            <person name="Parey E."/>
            <person name="Louis A."/>
            <person name="Montfort J."/>
            <person name="Bouchez O."/>
            <person name="Roques C."/>
            <person name="Iampietro C."/>
            <person name="Lluch J."/>
            <person name="Castinel A."/>
            <person name="Donnadieu C."/>
            <person name="Desvignes T."/>
            <person name="Floi Bucao C."/>
            <person name="Jouanno E."/>
            <person name="Wen M."/>
            <person name="Mejri S."/>
            <person name="Dirks R."/>
            <person name="Jansen H."/>
            <person name="Henkel C."/>
            <person name="Chen W.J."/>
            <person name="Zahm M."/>
            <person name="Cabau C."/>
            <person name="Klopp C."/>
            <person name="Thompson A.W."/>
            <person name="Robinson-Rechavi M."/>
            <person name="Braasch I."/>
            <person name="Lecointre G."/>
            <person name="Bobe J."/>
            <person name="Postlethwait J.H."/>
            <person name="Berthelot C."/>
            <person name="Roest Crollius H."/>
            <person name="Guiguen Y."/>
        </authorList>
    </citation>
    <scope>NUCLEOTIDE SEQUENCE</scope>
    <source>
        <strain evidence="1">Concon-B</strain>
    </source>
</reference>
<proteinExistence type="predicted"/>
<dbReference type="EMBL" id="JAFJMO010000007">
    <property type="protein sequence ID" value="KAJ8271992.1"/>
    <property type="molecule type" value="Genomic_DNA"/>
</dbReference>
<gene>
    <name evidence="1" type="ORF">COCON_G00108510</name>
</gene>